<dbReference type="InterPro" id="IPR014025">
    <property type="entry name" value="Glutaredoxin_subgr"/>
</dbReference>
<dbReference type="PRINTS" id="PR00160">
    <property type="entry name" value="GLUTAREDOXIN"/>
</dbReference>
<dbReference type="InterPro" id="IPR002109">
    <property type="entry name" value="Glutaredoxin"/>
</dbReference>
<dbReference type="SUPFAM" id="SSF52833">
    <property type="entry name" value="Thioredoxin-like"/>
    <property type="match status" value="1"/>
</dbReference>
<comment type="similarity">
    <text evidence="1">Belongs to the glutaredoxin family. CPYC subfamily.</text>
</comment>
<dbReference type="CDD" id="cd03419">
    <property type="entry name" value="GRX_GRXh_1_2_like"/>
    <property type="match status" value="1"/>
</dbReference>
<feature type="domain" description="Glutaredoxin" evidence="3">
    <location>
        <begin position="87"/>
        <end position="150"/>
    </location>
</feature>
<evidence type="ECO:0000256" key="2">
    <source>
        <dbReference type="ARBA" id="ARBA00023284"/>
    </source>
</evidence>
<dbReference type="PANTHER" id="PTHR45694:SF18">
    <property type="entry name" value="GLUTAREDOXIN-1-RELATED"/>
    <property type="match status" value="1"/>
</dbReference>
<comment type="caution">
    <text evidence="4">The sequence shown here is derived from an EMBL/GenBank/DDBJ whole genome shotgun (WGS) entry which is preliminary data.</text>
</comment>
<name>A0A9N7RE84_STRHE</name>
<dbReference type="PROSITE" id="PS51354">
    <property type="entry name" value="GLUTAREDOXIN_2"/>
    <property type="match status" value="1"/>
</dbReference>
<evidence type="ECO:0000313" key="4">
    <source>
        <dbReference type="EMBL" id="CAA0823908.1"/>
    </source>
</evidence>
<dbReference type="NCBIfam" id="TIGR02180">
    <property type="entry name" value="GRX_euk"/>
    <property type="match status" value="1"/>
</dbReference>
<organism evidence="4 5">
    <name type="scientific">Striga hermonthica</name>
    <name type="common">Purple witchweed</name>
    <name type="synonym">Buchnera hermonthica</name>
    <dbReference type="NCBI Taxonomy" id="68872"/>
    <lineage>
        <taxon>Eukaryota</taxon>
        <taxon>Viridiplantae</taxon>
        <taxon>Streptophyta</taxon>
        <taxon>Embryophyta</taxon>
        <taxon>Tracheophyta</taxon>
        <taxon>Spermatophyta</taxon>
        <taxon>Magnoliopsida</taxon>
        <taxon>eudicotyledons</taxon>
        <taxon>Gunneridae</taxon>
        <taxon>Pentapetalae</taxon>
        <taxon>asterids</taxon>
        <taxon>lamiids</taxon>
        <taxon>Lamiales</taxon>
        <taxon>Orobanchaceae</taxon>
        <taxon>Buchnereae</taxon>
        <taxon>Striga</taxon>
    </lineage>
</organism>
<dbReference type="Pfam" id="PF00462">
    <property type="entry name" value="Glutaredoxin"/>
    <property type="match status" value="1"/>
</dbReference>
<reference evidence="4" key="1">
    <citation type="submission" date="2019-12" db="EMBL/GenBank/DDBJ databases">
        <authorList>
            <person name="Scholes J."/>
        </authorList>
    </citation>
    <scope>NUCLEOTIDE SEQUENCE</scope>
</reference>
<dbReference type="InterPro" id="IPR036249">
    <property type="entry name" value="Thioredoxin-like_sf"/>
</dbReference>
<dbReference type="GO" id="GO:0005737">
    <property type="term" value="C:cytoplasm"/>
    <property type="evidence" value="ECO:0007669"/>
    <property type="project" value="TreeGrafter"/>
</dbReference>
<evidence type="ECO:0000313" key="5">
    <source>
        <dbReference type="Proteomes" id="UP001153555"/>
    </source>
</evidence>
<proteinExistence type="inferred from homology"/>
<dbReference type="Gene3D" id="3.40.30.10">
    <property type="entry name" value="Glutaredoxin"/>
    <property type="match status" value="1"/>
</dbReference>
<keyword evidence="2" id="KW-0676">Redox-active center</keyword>
<dbReference type="AlphaFoldDB" id="A0A9N7RE84"/>
<dbReference type="InterPro" id="IPR011899">
    <property type="entry name" value="Glutaredoxin_euk/vir"/>
</dbReference>
<dbReference type="FunFam" id="3.40.30.10:FF:000217">
    <property type="entry name" value="Glutaredoxin-C5 chloroplastic"/>
    <property type="match status" value="1"/>
</dbReference>
<dbReference type="Proteomes" id="UP001153555">
    <property type="component" value="Unassembled WGS sequence"/>
</dbReference>
<dbReference type="PANTHER" id="PTHR45694">
    <property type="entry name" value="GLUTAREDOXIN 2"/>
    <property type="match status" value="1"/>
</dbReference>
<dbReference type="OrthoDB" id="418495at2759"/>
<keyword evidence="5" id="KW-1185">Reference proteome</keyword>
<dbReference type="GO" id="GO:0034599">
    <property type="term" value="P:cellular response to oxidative stress"/>
    <property type="evidence" value="ECO:0007669"/>
    <property type="project" value="TreeGrafter"/>
</dbReference>
<accession>A0A9N7RE84</accession>
<evidence type="ECO:0000256" key="1">
    <source>
        <dbReference type="ARBA" id="ARBA00007190"/>
    </source>
</evidence>
<evidence type="ECO:0000259" key="3">
    <source>
        <dbReference type="Pfam" id="PF00462"/>
    </source>
</evidence>
<dbReference type="GO" id="GO:0015038">
    <property type="term" value="F:glutathione disulfide oxidoreductase activity"/>
    <property type="evidence" value="ECO:0007669"/>
    <property type="project" value="TreeGrafter"/>
</dbReference>
<dbReference type="EMBL" id="CACSLK010024540">
    <property type="protein sequence ID" value="CAA0823908.1"/>
    <property type="molecule type" value="Genomic_DNA"/>
</dbReference>
<gene>
    <name evidence="4" type="ORF">SHERM_21046</name>
</gene>
<protein>
    <submittedName>
        <fullName evidence="4">Monothiol glutaredoxin-S12- chloroplastic</fullName>
    </submittedName>
</protein>
<sequence length="227" mass="24369">MASVAATARLTLCSVGFVSRSSSVRAVITSLPFVPNRFSSRCIRIDAARRKSTPRNKRFLSVQAAGSGPYGSDLEEGVKKTVSENPVVVYSKTWCSYSMQVKYLFESLGVEPFVVELDKLGQQGSELQKILESLTGQRTVPNVFIGGKHIGGCSDTIDLHQNGKLEALLSEAGAKKLDRVDECRVSVAVCDVDADVLVPPAPSSFFISRADPLSRSGMFSSVSMGGL</sequence>